<proteinExistence type="predicted"/>
<feature type="transmembrane region" description="Helical" evidence="1">
    <location>
        <begin position="7"/>
        <end position="26"/>
    </location>
</feature>
<feature type="transmembrane region" description="Helical" evidence="1">
    <location>
        <begin position="70"/>
        <end position="92"/>
    </location>
</feature>
<dbReference type="OrthoDB" id="2679428at2"/>
<keyword evidence="1" id="KW-0472">Membrane</keyword>
<keyword evidence="3" id="KW-1185">Reference proteome</keyword>
<evidence type="ECO:0008006" key="4">
    <source>
        <dbReference type="Google" id="ProtNLM"/>
    </source>
</evidence>
<feature type="transmembrane region" description="Helical" evidence="1">
    <location>
        <begin position="38"/>
        <end position="63"/>
    </location>
</feature>
<dbReference type="EMBL" id="SKFG01000002">
    <property type="protein sequence ID" value="TCZ79887.1"/>
    <property type="molecule type" value="Genomic_DNA"/>
</dbReference>
<comment type="caution">
    <text evidence="2">The sequence shown here is derived from an EMBL/GenBank/DDBJ whole genome shotgun (WGS) entry which is preliminary data.</text>
</comment>
<dbReference type="RefSeq" id="WP_132416532.1">
    <property type="nucleotide sequence ID" value="NZ_SKFG01000002.1"/>
</dbReference>
<name>A0A4R4EJJ4_9BACL</name>
<organism evidence="2 3">
    <name type="scientific">Paenibacillus albiflavus</name>
    <dbReference type="NCBI Taxonomy" id="2545760"/>
    <lineage>
        <taxon>Bacteria</taxon>
        <taxon>Bacillati</taxon>
        <taxon>Bacillota</taxon>
        <taxon>Bacilli</taxon>
        <taxon>Bacillales</taxon>
        <taxon>Paenibacillaceae</taxon>
        <taxon>Paenibacillus</taxon>
    </lineage>
</organism>
<dbReference type="Pfam" id="PF17329">
    <property type="entry name" value="DUF5367"/>
    <property type="match status" value="1"/>
</dbReference>
<dbReference type="InterPro" id="IPR020509">
    <property type="entry name" value="Uncharacterised_YnzE"/>
</dbReference>
<gene>
    <name evidence="2" type="ORF">E0485_03180</name>
</gene>
<sequence>MKKHLFTLLWGLGVWLCATLFFIFLGKFVLYTPGTSSFTISIILLLAGTAVLLWGITHIYVLFDKTNHAALRFGIIGSILGLFLDTFSLSFHRTIFPLLEESQIIAFSAWMSCAYALFLVIPALLNQRIQRQKRMAI</sequence>
<keyword evidence="1" id="KW-1133">Transmembrane helix</keyword>
<dbReference type="AlphaFoldDB" id="A0A4R4EJJ4"/>
<dbReference type="Proteomes" id="UP000295418">
    <property type="component" value="Unassembled WGS sequence"/>
</dbReference>
<keyword evidence="1" id="KW-0812">Transmembrane</keyword>
<protein>
    <recommendedName>
        <fullName evidence="4">DUF5367 domain-containing protein</fullName>
    </recommendedName>
</protein>
<evidence type="ECO:0000313" key="2">
    <source>
        <dbReference type="EMBL" id="TCZ79887.1"/>
    </source>
</evidence>
<evidence type="ECO:0000256" key="1">
    <source>
        <dbReference type="SAM" id="Phobius"/>
    </source>
</evidence>
<reference evidence="2 3" key="1">
    <citation type="submission" date="2019-03" db="EMBL/GenBank/DDBJ databases">
        <authorList>
            <person name="Kim M.K.M."/>
        </authorList>
    </citation>
    <scope>NUCLEOTIDE SEQUENCE [LARGE SCALE GENOMIC DNA]</scope>
    <source>
        <strain evidence="2 3">18JY21-1</strain>
    </source>
</reference>
<feature type="transmembrane region" description="Helical" evidence="1">
    <location>
        <begin position="104"/>
        <end position="125"/>
    </location>
</feature>
<accession>A0A4R4EJJ4</accession>
<evidence type="ECO:0000313" key="3">
    <source>
        <dbReference type="Proteomes" id="UP000295418"/>
    </source>
</evidence>